<sequence length="154" mass="16610">MKIKTTLLAVASVAVLALSACGGSAESGVAKGPISEARTTAFKSMMPNFSTMGKMVKGEEAYDVEKFKTAAAAFLEESKKPFEHFQKDEQGDGDTLPVTWEKPEEFKAAEEKFHAAVAELNTKAQGGNLEEIKVAYGEVGANCKSCHDTFRRPK</sequence>
<evidence type="ECO:0000256" key="3">
    <source>
        <dbReference type="ARBA" id="ARBA00022723"/>
    </source>
</evidence>
<dbReference type="Proteomes" id="UP000268229">
    <property type="component" value="Chromosome"/>
</dbReference>
<dbReference type="InterPro" id="IPR010980">
    <property type="entry name" value="Cyt_c/b562"/>
</dbReference>
<dbReference type="GO" id="GO:0009055">
    <property type="term" value="F:electron transfer activity"/>
    <property type="evidence" value="ECO:0007669"/>
    <property type="project" value="InterPro"/>
</dbReference>
<reference evidence="9 10" key="1">
    <citation type="submission" date="2018-12" db="EMBL/GenBank/DDBJ databases">
        <authorList>
            <consortium name="Pathogen Informatics"/>
        </authorList>
    </citation>
    <scope>NUCLEOTIDE SEQUENCE [LARGE SCALE GENOMIC DNA]</scope>
    <source>
        <strain evidence="9 10">NCTC12227</strain>
    </source>
</reference>
<accession>A0A448UDW2</accession>
<dbReference type="Pfam" id="PF01322">
    <property type="entry name" value="Cytochrom_C_2"/>
    <property type="match status" value="1"/>
</dbReference>
<dbReference type="InterPro" id="IPR002321">
    <property type="entry name" value="Cyt_c_II"/>
</dbReference>
<gene>
    <name evidence="9" type="ORF">NCTC12227_01836</name>
</gene>
<evidence type="ECO:0000256" key="2">
    <source>
        <dbReference type="ARBA" id="ARBA00022617"/>
    </source>
</evidence>
<name>A0A448UDW2_9NEIS</name>
<keyword evidence="10" id="KW-1185">Reference proteome</keyword>
<dbReference type="GO" id="GO:0005506">
    <property type="term" value="F:iron ion binding"/>
    <property type="evidence" value="ECO:0007669"/>
    <property type="project" value="InterPro"/>
</dbReference>
<dbReference type="STRING" id="326522.BWD08_08155"/>
<dbReference type="GO" id="GO:0020037">
    <property type="term" value="F:heme binding"/>
    <property type="evidence" value="ECO:0007669"/>
    <property type="project" value="InterPro"/>
</dbReference>
<keyword evidence="4" id="KW-0249">Electron transport</keyword>
<dbReference type="AlphaFoldDB" id="A0A448UDW2"/>
<evidence type="ECO:0000256" key="4">
    <source>
        <dbReference type="ARBA" id="ARBA00022982"/>
    </source>
</evidence>
<organism evidence="9 10">
    <name type="scientific">Neisseria animaloris</name>
    <dbReference type="NCBI Taxonomy" id="326522"/>
    <lineage>
        <taxon>Bacteria</taxon>
        <taxon>Pseudomonadati</taxon>
        <taxon>Pseudomonadota</taxon>
        <taxon>Betaproteobacteria</taxon>
        <taxon>Neisseriales</taxon>
        <taxon>Neisseriaceae</taxon>
        <taxon>Neisseria</taxon>
    </lineage>
</organism>
<dbReference type="PROSITE" id="PS51009">
    <property type="entry name" value="CYTCII"/>
    <property type="match status" value="1"/>
</dbReference>
<dbReference type="PRINTS" id="PR00608">
    <property type="entry name" value="CYTCHROMECII"/>
</dbReference>
<dbReference type="PROSITE" id="PS51257">
    <property type="entry name" value="PROKAR_LIPOPROTEIN"/>
    <property type="match status" value="1"/>
</dbReference>
<dbReference type="GO" id="GO:0042597">
    <property type="term" value="C:periplasmic space"/>
    <property type="evidence" value="ECO:0007669"/>
    <property type="project" value="InterPro"/>
</dbReference>
<dbReference type="Gene3D" id="1.20.120.10">
    <property type="entry name" value="Cytochrome c/b562"/>
    <property type="match status" value="1"/>
</dbReference>
<evidence type="ECO:0000256" key="1">
    <source>
        <dbReference type="ARBA" id="ARBA00022448"/>
    </source>
</evidence>
<keyword evidence="2 7" id="KW-0349">Heme</keyword>
<keyword evidence="5 6" id="KW-0408">Iron</keyword>
<dbReference type="SUPFAM" id="SSF47175">
    <property type="entry name" value="Cytochromes"/>
    <property type="match status" value="1"/>
</dbReference>
<dbReference type="RefSeq" id="WP_172594910.1">
    <property type="nucleotide sequence ID" value="NZ_JBGNXI010000003.1"/>
</dbReference>
<evidence type="ECO:0000313" key="9">
    <source>
        <dbReference type="EMBL" id="VEJ22063.1"/>
    </source>
</evidence>
<evidence type="ECO:0000256" key="7">
    <source>
        <dbReference type="PIRSR" id="PIRSR000027-2"/>
    </source>
</evidence>
<evidence type="ECO:0000256" key="5">
    <source>
        <dbReference type="ARBA" id="ARBA00023004"/>
    </source>
</evidence>
<protein>
    <submittedName>
        <fullName evidence="9">C-type cytochrome</fullName>
    </submittedName>
</protein>
<evidence type="ECO:0000256" key="8">
    <source>
        <dbReference type="SAM" id="SignalP"/>
    </source>
</evidence>
<dbReference type="InterPro" id="IPR015984">
    <property type="entry name" value="Cyt_c_prime_subgr"/>
</dbReference>
<keyword evidence="3 6" id="KW-0479">Metal-binding</keyword>
<feature type="binding site" description="covalent" evidence="7">
    <location>
        <position position="143"/>
    </location>
    <ligand>
        <name>heme c</name>
        <dbReference type="ChEBI" id="CHEBI:61717"/>
    </ligand>
</feature>
<evidence type="ECO:0000256" key="6">
    <source>
        <dbReference type="PIRSR" id="PIRSR000027-1"/>
    </source>
</evidence>
<evidence type="ECO:0000313" key="10">
    <source>
        <dbReference type="Proteomes" id="UP000268229"/>
    </source>
</evidence>
<feature type="chain" id="PRO_5019569077" evidence="8">
    <location>
        <begin position="26"/>
        <end position="154"/>
    </location>
</feature>
<dbReference type="KEGG" id="nani:NCTC12227_01836"/>
<dbReference type="InterPro" id="IPR012127">
    <property type="entry name" value="Cyt_c_prime"/>
</dbReference>
<proteinExistence type="predicted"/>
<dbReference type="PIRSF" id="PIRSF000027">
    <property type="entry name" value="Cytc_c_prime"/>
    <property type="match status" value="1"/>
</dbReference>
<dbReference type="EMBL" id="LR134516">
    <property type="protein sequence ID" value="VEJ22063.1"/>
    <property type="molecule type" value="Genomic_DNA"/>
</dbReference>
<feature type="binding site" description="axial binding residue" evidence="6">
    <location>
        <position position="147"/>
    </location>
    <ligand>
        <name>heme c</name>
        <dbReference type="ChEBI" id="CHEBI:61717"/>
    </ligand>
    <ligandPart>
        <name>Fe</name>
        <dbReference type="ChEBI" id="CHEBI:18248"/>
    </ligandPart>
</feature>
<dbReference type="GO" id="GO:0022900">
    <property type="term" value="P:electron transport chain"/>
    <property type="evidence" value="ECO:0007669"/>
    <property type="project" value="InterPro"/>
</dbReference>
<comment type="PTM">
    <text evidence="7">Binds 1 heme group per subunit.</text>
</comment>
<keyword evidence="8" id="KW-0732">Signal</keyword>
<keyword evidence="1" id="KW-0813">Transport</keyword>
<feature type="signal peptide" evidence="8">
    <location>
        <begin position="1"/>
        <end position="25"/>
    </location>
</feature>
<feature type="binding site" description="covalent" evidence="7">
    <location>
        <position position="146"/>
    </location>
    <ligand>
        <name>heme c</name>
        <dbReference type="ChEBI" id="CHEBI:61717"/>
    </ligand>
</feature>